<dbReference type="Proteomes" id="UP000054248">
    <property type="component" value="Unassembled WGS sequence"/>
</dbReference>
<dbReference type="OrthoDB" id="10439059at2759"/>
<reference evidence="3" key="2">
    <citation type="submission" date="2015-01" db="EMBL/GenBank/DDBJ databases">
        <title>Evolutionary Origins and Diversification of the Mycorrhizal Mutualists.</title>
        <authorList>
            <consortium name="DOE Joint Genome Institute"/>
            <consortium name="Mycorrhizal Genomics Consortium"/>
            <person name="Kohler A."/>
            <person name="Kuo A."/>
            <person name="Nagy L.G."/>
            <person name="Floudas D."/>
            <person name="Copeland A."/>
            <person name="Barry K.W."/>
            <person name="Cichocki N."/>
            <person name="Veneault-Fourrey C."/>
            <person name="LaButti K."/>
            <person name="Lindquist E.A."/>
            <person name="Lipzen A."/>
            <person name="Lundell T."/>
            <person name="Morin E."/>
            <person name="Murat C."/>
            <person name="Riley R."/>
            <person name="Ohm R."/>
            <person name="Sun H."/>
            <person name="Tunlid A."/>
            <person name="Henrissat B."/>
            <person name="Grigoriev I.V."/>
            <person name="Hibbett D.S."/>
            <person name="Martin F."/>
        </authorList>
    </citation>
    <scope>NUCLEOTIDE SEQUENCE [LARGE SCALE GENOMIC DNA]</scope>
    <source>
        <strain evidence="3">MUT 4182</strain>
    </source>
</reference>
<dbReference type="HOGENOM" id="CLU_816823_0_0_1"/>
<reference evidence="2 3" key="1">
    <citation type="submission" date="2014-04" db="EMBL/GenBank/DDBJ databases">
        <authorList>
            <consortium name="DOE Joint Genome Institute"/>
            <person name="Kuo A."/>
            <person name="Girlanda M."/>
            <person name="Perotto S."/>
            <person name="Kohler A."/>
            <person name="Nagy L.G."/>
            <person name="Floudas D."/>
            <person name="Copeland A."/>
            <person name="Barry K.W."/>
            <person name="Cichocki N."/>
            <person name="Veneault-Fourrey C."/>
            <person name="LaButti K."/>
            <person name="Lindquist E.A."/>
            <person name="Lipzen A."/>
            <person name="Lundell T."/>
            <person name="Morin E."/>
            <person name="Murat C."/>
            <person name="Sun H."/>
            <person name="Tunlid A."/>
            <person name="Henrissat B."/>
            <person name="Grigoriev I.V."/>
            <person name="Hibbett D.S."/>
            <person name="Martin F."/>
            <person name="Nordberg H.P."/>
            <person name="Cantor M.N."/>
            <person name="Hua S.X."/>
        </authorList>
    </citation>
    <scope>NUCLEOTIDE SEQUENCE [LARGE SCALE GENOMIC DNA]</scope>
    <source>
        <strain evidence="2 3">MUT 4182</strain>
    </source>
</reference>
<accession>A0A0C3LHB5</accession>
<sequence>MSTKSDCPNQSTTSIRHTHIINQDSVVWLDQPNSPTYRSRALLLQLPLLANESWDSLPLQGGDWKIGDRKAVCQLWDSGNDDGFRGTVWHGVYQRHALPWELEFLSLRDRQCIPPEEWESLLSHLPKGHEVQLVGAVGGGPPQPNEAQSSSTSPDRKELIHYLVEDILRRDTLRIPVALIYFDRPGFESLHSARMSHMWLGYRQNLLVINRDGTLMLPEDENVPTLERALIADNGRDAWRADVDEQERGLEALVNDLRALELAVSESQSSGRKKQRIGQSIGPHHGALVSPESRINDIPSPSSASDARQDEPIASTHRGRSLAESLTFEDSDGASSVQFG</sequence>
<proteinExistence type="predicted"/>
<feature type="region of interest" description="Disordered" evidence="1">
    <location>
        <begin position="268"/>
        <end position="340"/>
    </location>
</feature>
<organism evidence="2 3">
    <name type="scientific">Tulasnella calospora MUT 4182</name>
    <dbReference type="NCBI Taxonomy" id="1051891"/>
    <lineage>
        <taxon>Eukaryota</taxon>
        <taxon>Fungi</taxon>
        <taxon>Dikarya</taxon>
        <taxon>Basidiomycota</taxon>
        <taxon>Agaricomycotina</taxon>
        <taxon>Agaricomycetes</taxon>
        <taxon>Cantharellales</taxon>
        <taxon>Tulasnellaceae</taxon>
        <taxon>Tulasnella</taxon>
    </lineage>
</organism>
<dbReference type="AlphaFoldDB" id="A0A0C3LHB5"/>
<protein>
    <submittedName>
        <fullName evidence="2">Uncharacterized protein</fullName>
    </submittedName>
</protein>
<feature type="region of interest" description="Disordered" evidence="1">
    <location>
        <begin position="135"/>
        <end position="154"/>
    </location>
</feature>
<gene>
    <name evidence="2" type="ORF">M407DRAFT_17893</name>
</gene>
<evidence type="ECO:0000313" key="2">
    <source>
        <dbReference type="EMBL" id="KIO33338.1"/>
    </source>
</evidence>
<evidence type="ECO:0000313" key="3">
    <source>
        <dbReference type="Proteomes" id="UP000054248"/>
    </source>
</evidence>
<evidence type="ECO:0000256" key="1">
    <source>
        <dbReference type="SAM" id="MobiDB-lite"/>
    </source>
</evidence>
<keyword evidence="3" id="KW-1185">Reference proteome</keyword>
<name>A0A0C3LHB5_9AGAM</name>
<dbReference type="EMBL" id="KN822949">
    <property type="protein sequence ID" value="KIO33338.1"/>
    <property type="molecule type" value="Genomic_DNA"/>
</dbReference>